<dbReference type="InterPro" id="IPR007018">
    <property type="entry name" value="Mediator_Med6"/>
</dbReference>
<dbReference type="AlphaFoldDB" id="A0AAD8E5I5"/>
<dbReference type="GO" id="GO:0003712">
    <property type="term" value="F:transcription coregulator activity"/>
    <property type="evidence" value="ECO:0007669"/>
    <property type="project" value="InterPro"/>
</dbReference>
<name>A0AAD8E5I5_DIPPU</name>
<reference evidence="9" key="2">
    <citation type="submission" date="2023-05" db="EMBL/GenBank/DDBJ databases">
        <authorList>
            <person name="Fouks B."/>
        </authorList>
    </citation>
    <scope>NUCLEOTIDE SEQUENCE</scope>
    <source>
        <strain evidence="9">Stay&amp;Tobe</strain>
        <tissue evidence="9">Testes</tissue>
    </source>
</reference>
<evidence type="ECO:0000256" key="6">
    <source>
        <dbReference type="ARBA" id="ARBA00023163"/>
    </source>
</evidence>
<comment type="subcellular location">
    <subcellularLocation>
        <location evidence="1">Nucleus</location>
    </subcellularLocation>
</comment>
<dbReference type="Gene3D" id="3.10.450.580">
    <property type="entry name" value="Mediator complex, subunit Med6"/>
    <property type="match status" value="1"/>
</dbReference>
<dbReference type="GO" id="GO:0016592">
    <property type="term" value="C:mediator complex"/>
    <property type="evidence" value="ECO:0007669"/>
    <property type="project" value="InterPro"/>
</dbReference>
<dbReference type="PANTHER" id="PTHR13104">
    <property type="entry name" value="MED-6-RELATED"/>
    <property type="match status" value="1"/>
</dbReference>
<evidence type="ECO:0000256" key="5">
    <source>
        <dbReference type="ARBA" id="ARBA00023159"/>
    </source>
</evidence>
<comment type="caution">
    <text evidence="9">The sequence shown here is derived from an EMBL/GenBank/DDBJ whole genome shotgun (WGS) entry which is preliminary data.</text>
</comment>
<evidence type="ECO:0000256" key="2">
    <source>
        <dbReference type="ARBA" id="ARBA00007526"/>
    </source>
</evidence>
<accession>A0AAD8E5I5</accession>
<dbReference type="Proteomes" id="UP001233999">
    <property type="component" value="Unassembled WGS sequence"/>
</dbReference>
<dbReference type="EMBL" id="JASPKZ010009367">
    <property type="protein sequence ID" value="KAJ9577317.1"/>
    <property type="molecule type" value="Genomic_DNA"/>
</dbReference>
<feature type="non-terminal residue" evidence="9">
    <location>
        <position position="1"/>
    </location>
</feature>
<dbReference type="InterPro" id="IPR016820">
    <property type="entry name" value="Mediator_Med6_met/pln"/>
</dbReference>
<evidence type="ECO:0000256" key="4">
    <source>
        <dbReference type="ARBA" id="ARBA00023015"/>
    </source>
</evidence>
<protein>
    <recommendedName>
        <fullName evidence="3">Mediator of RNA polymerase II transcription subunit 6</fullName>
    </recommendedName>
    <alternativeName>
        <fullName evidence="8">Mediator complex subunit 6</fullName>
    </alternativeName>
</protein>
<organism evidence="9 10">
    <name type="scientific">Diploptera punctata</name>
    <name type="common">Pacific beetle cockroach</name>
    <dbReference type="NCBI Taxonomy" id="6984"/>
    <lineage>
        <taxon>Eukaryota</taxon>
        <taxon>Metazoa</taxon>
        <taxon>Ecdysozoa</taxon>
        <taxon>Arthropoda</taxon>
        <taxon>Hexapoda</taxon>
        <taxon>Insecta</taxon>
        <taxon>Pterygota</taxon>
        <taxon>Neoptera</taxon>
        <taxon>Polyneoptera</taxon>
        <taxon>Dictyoptera</taxon>
        <taxon>Blattodea</taxon>
        <taxon>Blaberoidea</taxon>
        <taxon>Blaberidae</taxon>
        <taxon>Diplopterinae</taxon>
        <taxon>Diploptera</taxon>
    </lineage>
</organism>
<gene>
    <name evidence="9" type="ORF">L9F63_006156</name>
</gene>
<evidence type="ECO:0000256" key="3">
    <source>
        <dbReference type="ARBA" id="ARBA00020634"/>
    </source>
</evidence>
<sequence>MSGRASCLTENPLGLSWHDSAWIPMLNPNNIMDYFSERSNPFYDRTCNNEIVKMQRLNPEQLKTFCSMEYILLHVQEPILYVIRKQNRHGPSNIQALNDYYIIAGIVYQAPDLLSVINSRLISAVHHLQSAFEEANSYSRYHPSKGYSWDLKERKVPERSTKKETQREETSSLFQRQRVDMLLGELTRKFPVPIAAPPQNKAPTGAPMNTFAWRKTLRNNNKRALQKLMRATSQDKI</sequence>
<proteinExistence type="inferred from homology"/>
<evidence type="ECO:0000256" key="8">
    <source>
        <dbReference type="ARBA" id="ARBA00031259"/>
    </source>
</evidence>
<dbReference type="Pfam" id="PF04934">
    <property type="entry name" value="Med6"/>
    <property type="match status" value="1"/>
</dbReference>
<keyword evidence="6" id="KW-0804">Transcription</keyword>
<keyword evidence="4" id="KW-0805">Transcription regulation</keyword>
<keyword evidence="5" id="KW-0010">Activator</keyword>
<keyword evidence="7" id="KW-0539">Nucleus</keyword>
<dbReference type="InterPro" id="IPR038566">
    <property type="entry name" value="Mediator_Med6_sf"/>
</dbReference>
<dbReference type="PIRSF" id="PIRSF023869">
    <property type="entry name" value="Mediator_MED6_meta/pln"/>
    <property type="match status" value="1"/>
</dbReference>
<evidence type="ECO:0000313" key="10">
    <source>
        <dbReference type="Proteomes" id="UP001233999"/>
    </source>
</evidence>
<keyword evidence="10" id="KW-1185">Reference proteome</keyword>
<evidence type="ECO:0000256" key="1">
    <source>
        <dbReference type="ARBA" id="ARBA00004123"/>
    </source>
</evidence>
<evidence type="ECO:0000313" key="9">
    <source>
        <dbReference type="EMBL" id="KAJ9577317.1"/>
    </source>
</evidence>
<dbReference type="GO" id="GO:0006357">
    <property type="term" value="P:regulation of transcription by RNA polymerase II"/>
    <property type="evidence" value="ECO:0007669"/>
    <property type="project" value="InterPro"/>
</dbReference>
<reference evidence="9" key="1">
    <citation type="journal article" date="2023" name="IScience">
        <title>Live-bearing cockroach genome reveals convergent evolutionary mechanisms linked to viviparity in insects and beyond.</title>
        <authorList>
            <person name="Fouks B."/>
            <person name="Harrison M.C."/>
            <person name="Mikhailova A.A."/>
            <person name="Marchal E."/>
            <person name="English S."/>
            <person name="Carruthers M."/>
            <person name="Jennings E.C."/>
            <person name="Chiamaka E.L."/>
            <person name="Frigard R.A."/>
            <person name="Pippel M."/>
            <person name="Attardo G.M."/>
            <person name="Benoit J.B."/>
            <person name="Bornberg-Bauer E."/>
            <person name="Tobe S.S."/>
        </authorList>
    </citation>
    <scope>NUCLEOTIDE SEQUENCE</scope>
    <source>
        <strain evidence="9">Stay&amp;Tobe</strain>
    </source>
</reference>
<evidence type="ECO:0000256" key="7">
    <source>
        <dbReference type="ARBA" id="ARBA00023242"/>
    </source>
</evidence>
<comment type="similarity">
    <text evidence="2">Belongs to the Mediator complex subunit 6 family.</text>
</comment>